<reference evidence="5 6" key="1">
    <citation type="submission" date="2016-11" db="EMBL/GenBank/DDBJ databases">
        <authorList>
            <person name="Jaros S."/>
            <person name="Januszkiewicz K."/>
            <person name="Wedrychowicz H."/>
        </authorList>
    </citation>
    <scope>NUCLEOTIDE SEQUENCE [LARGE SCALE GENOMIC DNA]</scope>
    <source>
        <strain evidence="5 6">DSM 27406</strain>
    </source>
</reference>
<feature type="domain" description="Type I restriction modification DNA specificity" evidence="4">
    <location>
        <begin position="222"/>
        <end position="378"/>
    </location>
</feature>
<gene>
    <name evidence="5" type="ORF">SAMN05444266_10237</name>
</gene>
<dbReference type="PANTHER" id="PTHR30408">
    <property type="entry name" value="TYPE-1 RESTRICTION ENZYME ECOKI SPECIFICITY PROTEIN"/>
    <property type="match status" value="1"/>
</dbReference>
<dbReference type="Pfam" id="PF01420">
    <property type="entry name" value="Methylase_S"/>
    <property type="match status" value="2"/>
</dbReference>
<evidence type="ECO:0000313" key="6">
    <source>
        <dbReference type="Proteomes" id="UP000184420"/>
    </source>
</evidence>
<dbReference type="InterPro" id="IPR044946">
    <property type="entry name" value="Restrct_endonuc_typeI_TRD_sf"/>
</dbReference>
<evidence type="ECO:0000259" key="4">
    <source>
        <dbReference type="Pfam" id="PF01420"/>
    </source>
</evidence>
<evidence type="ECO:0000256" key="2">
    <source>
        <dbReference type="ARBA" id="ARBA00022747"/>
    </source>
</evidence>
<evidence type="ECO:0000313" key="5">
    <source>
        <dbReference type="EMBL" id="SHL09917.1"/>
    </source>
</evidence>
<dbReference type="InterPro" id="IPR052021">
    <property type="entry name" value="Type-I_RS_S_subunit"/>
</dbReference>
<evidence type="ECO:0000256" key="3">
    <source>
        <dbReference type="ARBA" id="ARBA00023125"/>
    </source>
</evidence>
<dbReference type="OrthoDB" id="667970at2"/>
<dbReference type="Proteomes" id="UP000184420">
    <property type="component" value="Unassembled WGS sequence"/>
</dbReference>
<dbReference type="CDD" id="cd17515">
    <property type="entry name" value="RMtype1_S_MjaORF132P_Sau1132ORF3780P-TRD1-CR1_like"/>
    <property type="match status" value="1"/>
</dbReference>
<proteinExistence type="inferred from homology"/>
<name>A0A1M6XVB3_9BACT</name>
<dbReference type="RefSeq" id="WP_073078600.1">
    <property type="nucleotide sequence ID" value="NZ_FRBL01000002.1"/>
</dbReference>
<dbReference type="Gene3D" id="3.90.220.20">
    <property type="entry name" value="DNA methylase specificity domains"/>
    <property type="match status" value="2"/>
</dbReference>
<keyword evidence="3" id="KW-0238">DNA-binding</keyword>
<dbReference type="STRING" id="1419482.SAMN05444266_10237"/>
<accession>A0A1M6XVB3</accession>
<dbReference type="SUPFAM" id="SSF116734">
    <property type="entry name" value="DNA methylase specificity domain"/>
    <property type="match status" value="2"/>
</dbReference>
<organism evidence="5 6">
    <name type="scientific">Chitinophaga jiangningensis</name>
    <dbReference type="NCBI Taxonomy" id="1419482"/>
    <lineage>
        <taxon>Bacteria</taxon>
        <taxon>Pseudomonadati</taxon>
        <taxon>Bacteroidota</taxon>
        <taxon>Chitinophagia</taxon>
        <taxon>Chitinophagales</taxon>
        <taxon>Chitinophagaceae</taxon>
        <taxon>Chitinophaga</taxon>
    </lineage>
</organism>
<keyword evidence="6" id="KW-1185">Reference proteome</keyword>
<dbReference type="AlphaFoldDB" id="A0A1M6XVB3"/>
<comment type="similarity">
    <text evidence="1">Belongs to the type-I restriction system S methylase family.</text>
</comment>
<dbReference type="InterPro" id="IPR000055">
    <property type="entry name" value="Restrct_endonuc_typeI_TRD"/>
</dbReference>
<feature type="domain" description="Type I restriction modification DNA specificity" evidence="4">
    <location>
        <begin position="21"/>
        <end position="191"/>
    </location>
</feature>
<dbReference type="Gene3D" id="1.10.287.1120">
    <property type="entry name" value="Bipartite methylase S protein"/>
    <property type="match status" value="1"/>
</dbReference>
<dbReference type="GO" id="GO:0009307">
    <property type="term" value="P:DNA restriction-modification system"/>
    <property type="evidence" value="ECO:0007669"/>
    <property type="project" value="UniProtKB-KW"/>
</dbReference>
<protein>
    <submittedName>
        <fullName evidence="5">Type I restriction enzyme, S subunit</fullName>
    </submittedName>
</protein>
<dbReference type="PANTHER" id="PTHR30408:SF12">
    <property type="entry name" value="TYPE I RESTRICTION ENZYME MJAVIII SPECIFICITY SUBUNIT"/>
    <property type="match status" value="1"/>
</dbReference>
<sequence length="396" mass="44914">MNNDKKNIPELRFPEFEGDGEWIVKLIGEGFISFSGGTPSTSEKDYYGGLIPFIRSAEINRDQTELFLTEKGLVSSSAKMVNKGDLLIALYGANSGDSAISKINGAINQAILCLQAKVDYSNVFTHYLWSYRKEWIVTKFIQGGQGNLSGEIVKSVPVPIPGLKEQQKIASCLSSLDEVIAAHNQKLDLLKEHKKSLMQNLFPREGEKVPRYRFPEFVKAQEWQRKTIEQIAKVTTGNKNTQDKVDNGLYPFFVRSQTVERINSYSFEGEAILTTGDGVGVGKNFHYINGKFGFHQRVYCIYDFPEEVCGQFVFMYFSQHFYERVMRMNAKNSVDSVRRAMITDMPIFLPGKGEQEKIASCLLFLDELITAQTEKIEQLIQHKKGLMQGLFPKMND</sequence>
<evidence type="ECO:0000256" key="1">
    <source>
        <dbReference type="ARBA" id="ARBA00010923"/>
    </source>
</evidence>
<dbReference type="EMBL" id="FRBL01000002">
    <property type="protein sequence ID" value="SHL09917.1"/>
    <property type="molecule type" value="Genomic_DNA"/>
</dbReference>
<dbReference type="GO" id="GO:0003677">
    <property type="term" value="F:DNA binding"/>
    <property type="evidence" value="ECO:0007669"/>
    <property type="project" value="UniProtKB-KW"/>
</dbReference>
<keyword evidence="2" id="KW-0680">Restriction system</keyword>